<evidence type="ECO:0000313" key="7">
    <source>
        <dbReference type="EMBL" id="KAF2665723.1"/>
    </source>
</evidence>
<evidence type="ECO:0000259" key="6">
    <source>
        <dbReference type="Pfam" id="PF03404"/>
    </source>
</evidence>
<evidence type="ECO:0000256" key="4">
    <source>
        <dbReference type="ARBA" id="ARBA00023002"/>
    </source>
</evidence>
<dbReference type="EMBL" id="MU004240">
    <property type="protein sequence ID" value="KAF2665723.1"/>
    <property type="molecule type" value="Genomic_DNA"/>
</dbReference>
<dbReference type="InterPro" id="IPR036374">
    <property type="entry name" value="OxRdtase_Mopterin-bd_sf"/>
</dbReference>
<proteinExistence type="predicted"/>
<dbReference type="InterPro" id="IPR005066">
    <property type="entry name" value="MoCF_OxRdtse_dimer"/>
</dbReference>
<dbReference type="Pfam" id="PF03404">
    <property type="entry name" value="Mo-co_dimer"/>
    <property type="match status" value="1"/>
</dbReference>
<dbReference type="PANTHER" id="PTHR19372">
    <property type="entry name" value="SULFITE REDUCTASE"/>
    <property type="match status" value="1"/>
</dbReference>
<dbReference type="PRINTS" id="PR00407">
    <property type="entry name" value="EUMOPTERIN"/>
</dbReference>
<comment type="cofactor">
    <cofactor evidence="1">
        <name>Mo-molybdopterin</name>
        <dbReference type="ChEBI" id="CHEBI:71302"/>
    </cofactor>
</comment>
<name>A0A6A6U385_9PEZI</name>
<dbReference type="GO" id="GO:0030151">
    <property type="term" value="F:molybdenum ion binding"/>
    <property type="evidence" value="ECO:0007669"/>
    <property type="project" value="InterPro"/>
</dbReference>
<dbReference type="OrthoDB" id="10051395at2759"/>
<feature type="domain" description="Oxidoreductase molybdopterin-binding" evidence="5">
    <location>
        <begin position="38"/>
        <end position="221"/>
    </location>
</feature>
<sequence>MAKDYEYTGEEPENREPNIAELLDSYITPVSTAYDRNHSEYPEHIDPNTHTFAITGLVQKPLSLHIADLRALPQHSVLCCLQCAGNRRHTMRTKIKEVNGIDWFDGAIANCVWRGPRLCDVLSLAGLDDSVRGEKGWVGHVEFVCDGMKCQDAANYGGSVALERAMCEDADVILALEMNGAPLTIKHGAPVRAVVPGVLGARSVKWLDRITVQMHESRHFYQQRDYKMLPPEAVDAKEAEKFWDSTPPMNDMPVNSVVGIPRQGTTVRRDENGMIDVRGYAVPAGMDGPVVKVEVSGDDGRTWTEAVLDFGGNDCSILDSEDGRKSVRWAWCLWRTKVRVAKGSGRVLSRATDFKGNLQPREGQWTLRGVGYNAWGESADLTVI</sequence>
<dbReference type="GO" id="GO:0020037">
    <property type="term" value="F:heme binding"/>
    <property type="evidence" value="ECO:0007669"/>
    <property type="project" value="TreeGrafter"/>
</dbReference>
<keyword evidence="2" id="KW-0500">Molybdenum</keyword>
<evidence type="ECO:0000313" key="8">
    <source>
        <dbReference type="Proteomes" id="UP000799302"/>
    </source>
</evidence>
<dbReference type="SUPFAM" id="SSF81296">
    <property type="entry name" value="E set domains"/>
    <property type="match status" value="1"/>
</dbReference>
<dbReference type="Proteomes" id="UP000799302">
    <property type="component" value="Unassembled WGS sequence"/>
</dbReference>
<evidence type="ECO:0000259" key="5">
    <source>
        <dbReference type="Pfam" id="PF00174"/>
    </source>
</evidence>
<dbReference type="InterPro" id="IPR014756">
    <property type="entry name" value="Ig_E-set"/>
</dbReference>
<dbReference type="GO" id="GO:0008482">
    <property type="term" value="F:sulfite oxidase activity"/>
    <property type="evidence" value="ECO:0007669"/>
    <property type="project" value="TreeGrafter"/>
</dbReference>
<keyword evidence="4" id="KW-0560">Oxidoreductase</keyword>
<keyword evidence="3" id="KW-0479">Metal-binding</keyword>
<dbReference type="GO" id="GO:0005739">
    <property type="term" value="C:mitochondrion"/>
    <property type="evidence" value="ECO:0007669"/>
    <property type="project" value="TreeGrafter"/>
</dbReference>
<dbReference type="InterPro" id="IPR008335">
    <property type="entry name" value="Mopterin_OxRdtase_euk"/>
</dbReference>
<evidence type="ECO:0000256" key="1">
    <source>
        <dbReference type="ARBA" id="ARBA00001924"/>
    </source>
</evidence>
<dbReference type="Gene3D" id="2.60.40.650">
    <property type="match status" value="1"/>
</dbReference>
<protein>
    <submittedName>
        <fullName evidence="7">Sulfite oxidase-like protein</fullName>
    </submittedName>
</protein>
<keyword evidence="8" id="KW-1185">Reference proteome</keyword>
<dbReference type="PANTHER" id="PTHR19372:SF7">
    <property type="entry name" value="SULFITE OXIDASE, MITOCHONDRIAL"/>
    <property type="match status" value="1"/>
</dbReference>
<accession>A0A6A6U385</accession>
<dbReference type="InterPro" id="IPR000572">
    <property type="entry name" value="OxRdtase_Mopterin-bd_dom"/>
</dbReference>
<gene>
    <name evidence="7" type="ORF">BT63DRAFT_428668</name>
</gene>
<evidence type="ECO:0000256" key="2">
    <source>
        <dbReference type="ARBA" id="ARBA00022505"/>
    </source>
</evidence>
<dbReference type="Gene3D" id="3.90.420.10">
    <property type="entry name" value="Oxidoreductase, molybdopterin-binding domain"/>
    <property type="match status" value="1"/>
</dbReference>
<dbReference type="FunFam" id="3.90.420.10:FF:000002">
    <property type="entry name" value="sulfite oxidase, mitochondrial"/>
    <property type="match status" value="1"/>
</dbReference>
<dbReference type="Pfam" id="PF00174">
    <property type="entry name" value="Oxidored_molyb"/>
    <property type="match status" value="1"/>
</dbReference>
<dbReference type="AlphaFoldDB" id="A0A6A6U385"/>
<organism evidence="7 8">
    <name type="scientific">Microthyrium microscopicum</name>
    <dbReference type="NCBI Taxonomy" id="703497"/>
    <lineage>
        <taxon>Eukaryota</taxon>
        <taxon>Fungi</taxon>
        <taxon>Dikarya</taxon>
        <taxon>Ascomycota</taxon>
        <taxon>Pezizomycotina</taxon>
        <taxon>Dothideomycetes</taxon>
        <taxon>Dothideomycetes incertae sedis</taxon>
        <taxon>Microthyriales</taxon>
        <taxon>Microthyriaceae</taxon>
        <taxon>Microthyrium</taxon>
    </lineage>
</organism>
<dbReference type="GO" id="GO:0006790">
    <property type="term" value="P:sulfur compound metabolic process"/>
    <property type="evidence" value="ECO:0007669"/>
    <property type="project" value="TreeGrafter"/>
</dbReference>
<dbReference type="SUPFAM" id="SSF56524">
    <property type="entry name" value="Oxidoreductase molybdopterin-binding domain"/>
    <property type="match status" value="1"/>
</dbReference>
<reference evidence="7" key="1">
    <citation type="journal article" date="2020" name="Stud. Mycol.">
        <title>101 Dothideomycetes genomes: a test case for predicting lifestyles and emergence of pathogens.</title>
        <authorList>
            <person name="Haridas S."/>
            <person name="Albert R."/>
            <person name="Binder M."/>
            <person name="Bloem J."/>
            <person name="Labutti K."/>
            <person name="Salamov A."/>
            <person name="Andreopoulos B."/>
            <person name="Baker S."/>
            <person name="Barry K."/>
            <person name="Bills G."/>
            <person name="Bluhm B."/>
            <person name="Cannon C."/>
            <person name="Castanera R."/>
            <person name="Culley D."/>
            <person name="Daum C."/>
            <person name="Ezra D."/>
            <person name="Gonzalez J."/>
            <person name="Henrissat B."/>
            <person name="Kuo A."/>
            <person name="Liang C."/>
            <person name="Lipzen A."/>
            <person name="Lutzoni F."/>
            <person name="Magnuson J."/>
            <person name="Mondo S."/>
            <person name="Nolan M."/>
            <person name="Ohm R."/>
            <person name="Pangilinan J."/>
            <person name="Park H.-J."/>
            <person name="Ramirez L."/>
            <person name="Alfaro M."/>
            <person name="Sun H."/>
            <person name="Tritt A."/>
            <person name="Yoshinaga Y."/>
            <person name="Zwiers L.-H."/>
            <person name="Turgeon B."/>
            <person name="Goodwin S."/>
            <person name="Spatafora J."/>
            <person name="Crous P."/>
            <person name="Grigoriev I."/>
        </authorList>
    </citation>
    <scope>NUCLEOTIDE SEQUENCE</scope>
    <source>
        <strain evidence="7">CBS 115976</strain>
    </source>
</reference>
<dbReference type="GO" id="GO:0043546">
    <property type="term" value="F:molybdopterin cofactor binding"/>
    <property type="evidence" value="ECO:0007669"/>
    <property type="project" value="TreeGrafter"/>
</dbReference>
<feature type="domain" description="Moybdenum cofactor oxidoreductase dimerisation" evidence="6">
    <location>
        <begin position="249"/>
        <end position="375"/>
    </location>
</feature>
<evidence type="ECO:0000256" key="3">
    <source>
        <dbReference type="ARBA" id="ARBA00022723"/>
    </source>
</evidence>